<protein>
    <submittedName>
        <fullName evidence="2">Glyco_hydro_97</fullName>
    </submittedName>
</protein>
<sequence length="166" mass="18717">MKGEEFVTFEQPVADRQPEHCTMLPFTRNLFDPMDFTPVVFDKLPGNKQRRTTPAFELALAVLFTSGIQHYAEIPSGMAKVPPYVRDLMQTIPSVWEDFRFIDGYPGKFVILARKSGNHWYLAGINGEPKEKSLTLDLSFLPATATAESITDGTKTALQEPREPRP</sequence>
<proteinExistence type="predicted"/>
<evidence type="ECO:0000313" key="2">
    <source>
        <dbReference type="EMBL" id="AIA95670.1"/>
    </source>
</evidence>
<dbReference type="AlphaFoldDB" id="A0A060CQY5"/>
<dbReference type="InterPro" id="IPR052720">
    <property type="entry name" value="Glycosyl_hydrolase_97"/>
</dbReference>
<feature type="domain" description="Glycosyl-hydrolase 97 C-terminal oligomerisation" evidence="1">
    <location>
        <begin position="95"/>
        <end position="157"/>
    </location>
</feature>
<dbReference type="PANTHER" id="PTHR35803">
    <property type="entry name" value="GLUCAN 1,4-ALPHA-GLUCOSIDASE SUSB-RELATED"/>
    <property type="match status" value="1"/>
</dbReference>
<dbReference type="Gene3D" id="3.20.20.70">
    <property type="entry name" value="Aldolase class I"/>
    <property type="match status" value="1"/>
</dbReference>
<accession>A0A060CQY5</accession>
<dbReference type="EMBL" id="KF128306">
    <property type="protein sequence ID" value="AIA95670.1"/>
    <property type="molecule type" value="Genomic_DNA"/>
</dbReference>
<dbReference type="PANTHER" id="PTHR35803:SF2">
    <property type="entry name" value="RETAINING ALPHA-GALACTOSIDASE"/>
    <property type="match status" value="1"/>
</dbReference>
<reference evidence="2" key="1">
    <citation type="journal article" date="2013" name="Environ. Microbiol.">
        <title>Seasonally variable intestinal metagenomes of the red palm weevil (Rhynchophorus ferrugineus).</title>
        <authorList>
            <person name="Jia S."/>
            <person name="Zhang X."/>
            <person name="Zhang G."/>
            <person name="Yin A."/>
            <person name="Zhang S."/>
            <person name="Li F."/>
            <person name="Wang L."/>
            <person name="Zhao D."/>
            <person name="Yun Q."/>
            <person name="Tala"/>
            <person name="Wang J."/>
            <person name="Sun G."/>
            <person name="Baabdullah M."/>
            <person name="Yu X."/>
            <person name="Hu S."/>
            <person name="Al-Mssallem I.S."/>
            <person name="Yu J."/>
        </authorList>
    </citation>
    <scope>NUCLEOTIDE SEQUENCE</scope>
</reference>
<name>A0A060CQY5_9BACT</name>
<evidence type="ECO:0000259" key="1">
    <source>
        <dbReference type="Pfam" id="PF14509"/>
    </source>
</evidence>
<dbReference type="Pfam" id="PF14509">
    <property type="entry name" value="GH97_C"/>
    <property type="match status" value="1"/>
</dbReference>
<dbReference type="InterPro" id="IPR013785">
    <property type="entry name" value="Aldolase_TIM"/>
</dbReference>
<organism evidence="2">
    <name type="scientific">uncultured Rhodothermus sp</name>
    <dbReference type="NCBI Taxonomy" id="246141"/>
    <lineage>
        <taxon>Bacteria</taxon>
        <taxon>Pseudomonadati</taxon>
        <taxon>Rhodothermota</taxon>
        <taxon>Rhodothermia</taxon>
        <taxon>Rhodothermales</taxon>
        <taxon>Rhodothermaceae</taxon>
        <taxon>Rhodothermus</taxon>
        <taxon>environmental samples</taxon>
    </lineage>
</organism>
<dbReference type="InterPro" id="IPR029483">
    <property type="entry name" value="GH97_C"/>
</dbReference>